<dbReference type="Proteomes" id="UP000561438">
    <property type="component" value="Unassembled WGS sequence"/>
</dbReference>
<feature type="domain" description="GtrA/DPMS transmembrane" evidence="6">
    <location>
        <begin position="15"/>
        <end position="132"/>
    </location>
</feature>
<evidence type="ECO:0000256" key="3">
    <source>
        <dbReference type="ARBA" id="ARBA00022989"/>
    </source>
</evidence>
<dbReference type="GO" id="GO:0000271">
    <property type="term" value="P:polysaccharide biosynthetic process"/>
    <property type="evidence" value="ECO:0007669"/>
    <property type="project" value="InterPro"/>
</dbReference>
<dbReference type="RefSeq" id="WP_176266895.1">
    <property type="nucleotide sequence ID" value="NZ_JABWGV010000002.1"/>
</dbReference>
<keyword evidence="3 5" id="KW-1133">Transmembrane helix</keyword>
<dbReference type="GO" id="GO:0016020">
    <property type="term" value="C:membrane"/>
    <property type="evidence" value="ECO:0007669"/>
    <property type="project" value="UniProtKB-SubCell"/>
</dbReference>
<evidence type="ECO:0000313" key="7">
    <source>
        <dbReference type="EMBL" id="NVD44573.1"/>
    </source>
</evidence>
<feature type="transmembrane region" description="Helical" evidence="5">
    <location>
        <begin position="81"/>
        <end position="100"/>
    </location>
</feature>
<evidence type="ECO:0000259" key="6">
    <source>
        <dbReference type="Pfam" id="PF04138"/>
    </source>
</evidence>
<evidence type="ECO:0000256" key="5">
    <source>
        <dbReference type="SAM" id="Phobius"/>
    </source>
</evidence>
<name>A0A850H3X4_9SPHN</name>
<accession>A0A850H3X4</accession>
<evidence type="ECO:0000313" key="8">
    <source>
        <dbReference type="Proteomes" id="UP000561438"/>
    </source>
</evidence>
<protein>
    <submittedName>
        <fullName evidence="7">GtrA family protein</fullName>
    </submittedName>
</protein>
<evidence type="ECO:0000256" key="4">
    <source>
        <dbReference type="ARBA" id="ARBA00023136"/>
    </source>
</evidence>
<comment type="caution">
    <text evidence="7">The sequence shown here is derived from an EMBL/GenBank/DDBJ whole genome shotgun (WGS) entry which is preliminary data.</text>
</comment>
<reference evidence="7 8" key="1">
    <citation type="submission" date="2020-06" db="EMBL/GenBank/DDBJ databases">
        <title>Altererythrobacter sp. HHU K3-1.</title>
        <authorList>
            <person name="Zhang D."/>
            <person name="Xue H."/>
        </authorList>
    </citation>
    <scope>NUCLEOTIDE SEQUENCE [LARGE SCALE GENOMIC DNA]</scope>
    <source>
        <strain evidence="7 8">HHU K3-1</strain>
    </source>
</reference>
<evidence type="ECO:0000256" key="2">
    <source>
        <dbReference type="ARBA" id="ARBA00022692"/>
    </source>
</evidence>
<feature type="transmembrane region" description="Helical" evidence="5">
    <location>
        <begin position="16"/>
        <end position="36"/>
    </location>
</feature>
<dbReference type="InterPro" id="IPR007267">
    <property type="entry name" value="GtrA_DPMS_TM"/>
</dbReference>
<keyword evidence="8" id="KW-1185">Reference proteome</keyword>
<organism evidence="7 8">
    <name type="scientific">Qipengyuania atrilutea</name>
    <dbReference type="NCBI Taxonomy" id="2744473"/>
    <lineage>
        <taxon>Bacteria</taxon>
        <taxon>Pseudomonadati</taxon>
        <taxon>Pseudomonadota</taxon>
        <taxon>Alphaproteobacteria</taxon>
        <taxon>Sphingomonadales</taxon>
        <taxon>Erythrobacteraceae</taxon>
        <taxon>Qipengyuania</taxon>
    </lineage>
</organism>
<feature type="transmembrane region" description="Helical" evidence="5">
    <location>
        <begin position="42"/>
        <end position="60"/>
    </location>
</feature>
<keyword evidence="2 5" id="KW-0812">Transmembrane</keyword>
<comment type="subcellular location">
    <subcellularLocation>
        <location evidence="1">Membrane</location>
        <topology evidence="1">Multi-pass membrane protein</topology>
    </subcellularLocation>
</comment>
<feature type="transmembrane region" description="Helical" evidence="5">
    <location>
        <begin position="106"/>
        <end position="126"/>
    </location>
</feature>
<dbReference type="Pfam" id="PF04138">
    <property type="entry name" value="GtrA_DPMS_TM"/>
    <property type="match status" value="1"/>
</dbReference>
<dbReference type="AlphaFoldDB" id="A0A850H3X4"/>
<sequence>MSEVIGKLGDWQAMRYLAASVAALAADFAAFLILVQAGMLDAAASAAGYTLGIVVHWLFSSRLVFADGVADRGSQRSRQKAFFVVSALVGLVLTIAIVGAADAIGFSPVVAKCLAIVVSFSVTYLIRAKLVFRNLIAPEAA</sequence>
<gene>
    <name evidence="7" type="ORF">HUV48_06020</name>
</gene>
<proteinExistence type="predicted"/>
<evidence type="ECO:0000256" key="1">
    <source>
        <dbReference type="ARBA" id="ARBA00004141"/>
    </source>
</evidence>
<dbReference type="EMBL" id="JABWGV010000002">
    <property type="protein sequence ID" value="NVD44573.1"/>
    <property type="molecule type" value="Genomic_DNA"/>
</dbReference>
<keyword evidence="4 5" id="KW-0472">Membrane</keyword>